<dbReference type="Proteomes" id="UP001278500">
    <property type="component" value="Unassembled WGS sequence"/>
</dbReference>
<dbReference type="GeneID" id="87866623"/>
<feature type="region of interest" description="Disordered" evidence="1">
    <location>
        <begin position="173"/>
        <end position="209"/>
    </location>
</feature>
<dbReference type="RefSeq" id="XP_062685157.1">
    <property type="nucleotide sequence ID" value="XM_062829469.1"/>
</dbReference>
<accession>A0AAE0MUV1</accession>
<evidence type="ECO:0000313" key="3">
    <source>
        <dbReference type="Proteomes" id="UP001278500"/>
    </source>
</evidence>
<organism evidence="2 3">
    <name type="scientific">Neurospora tetraspora</name>
    <dbReference type="NCBI Taxonomy" id="94610"/>
    <lineage>
        <taxon>Eukaryota</taxon>
        <taxon>Fungi</taxon>
        <taxon>Dikarya</taxon>
        <taxon>Ascomycota</taxon>
        <taxon>Pezizomycotina</taxon>
        <taxon>Sordariomycetes</taxon>
        <taxon>Sordariomycetidae</taxon>
        <taxon>Sordariales</taxon>
        <taxon>Sordariaceae</taxon>
        <taxon>Neurospora</taxon>
    </lineage>
</organism>
<reference evidence="2" key="2">
    <citation type="submission" date="2023-06" db="EMBL/GenBank/DDBJ databases">
        <authorList>
            <consortium name="Lawrence Berkeley National Laboratory"/>
            <person name="Haridas S."/>
            <person name="Hensen N."/>
            <person name="Bonometti L."/>
            <person name="Westerberg I."/>
            <person name="Brannstrom I.O."/>
            <person name="Guillou S."/>
            <person name="Cros-Aarteil S."/>
            <person name="Calhoun S."/>
            <person name="Kuo A."/>
            <person name="Mondo S."/>
            <person name="Pangilinan J."/>
            <person name="Riley R."/>
            <person name="Labutti K."/>
            <person name="Andreopoulos B."/>
            <person name="Lipzen A."/>
            <person name="Chen C."/>
            <person name="Yanf M."/>
            <person name="Daum C."/>
            <person name="Ng V."/>
            <person name="Clum A."/>
            <person name="Steindorff A."/>
            <person name="Ohm R."/>
            <person name="Martin F."/>
            <person name="Silar P."/>
            <person name="Natvig D."/>
            <person name="Lalanne C."/>
            <person name="Gautier V."/>
            <person name="Ament-Velasquez S.L."/>
            <person name="Kruys A."/>
            <person name="Hutchinson M.I."/>
            <person name="Powell A.J."/>
            <person name="Barry K."/>
            <person name="Miller A.N."/>
            <person name="Grigoriev I.V."/>
            <person name="Debuchy R."/>
            <person name="Gladieux P."/>
            <person name="Thoren M.H."/>
            <person name="Johannesson H."/>
        </authorList>
    </citation>
    <scope>NUCLEOTIDE SEQUENCE</scope>
    <source>
        <strain evidence="2">CBS 560.94</strain>
    </source>
</reference>
<evidence type="ECO:0000256" key="1">
    <source>
        <dbReference type="SAM" id="MobiDB-lite"/>
    </source>
</evidence>
<feature type="compositionally biased region" description="Polar residues" evidence="1">
    <location>
        <begin position="193"/>
        <end position="202"/>
    </location>
</feature>
<gene>
    <name evidence="2" type="ORF">B0H65DRAFT_546861</name>
</gene>
<dbReference type="EMBL" id="JAUEPP010000002">
    <property type="protein sequence ID" value="KAK3351862.1"/>
    <property type="molecule type" value="Genomic_DNA"/>
</dbReference>
<feature type="compositionally biased region" description="Polar residues" evidence="1">
    <location>
        <begin position="175"/>
        <end position="184"/>
    </location>
</feature>
<evidence type="ECO:0000313" key="2">
    <source>
        <dbReference type="EMBL" id="KAK3351862.1"/>
    </source>
</evidence>
<protein>
    <submittedName>
        <fullName evidence="2">Uncharacterized protein</fullName>
    </submittedName>
</protein>
<name>A0AAE0MUV1_9PEZI</name>
<dbReference type="AlphaFoldDB" id="A0AAE0MUV1"/>
<proteinExistence type="predicted"/>
<reference evidence="2" key="1">
    <citation type="journal article" date="2023" name="Mol. Phylogenet. Evol.">
        <title>Genome-scale phylogeny and comparative genomics of the fungal order Sordariales.</title>
        <authorList>
            <person name="Hensen N."/>
            <person name="Bonometti L."/>
            <person name="Westerberg I."/>
            <person name="Brannstrom I.O."/>
            <person name="Guillou S."/>
            <person name="Cros-Aarteil S."/>
            <person name="Calhoun S."/>
            <person name="Haridas S."/>
            <person name="Kuo A."/>
            <person name="Mondo S."/>
            <person name="Pangilinan J."/>
            <person name="Riley R."/>
            <person name="LaButti K."/>
            <person name="Andreopoulos B."/>
            <person name="Lipzen A."/>
            <person name="Chen C."/>
            <person name="Yan M."/>
            <person name="Daum C."/>
            <person name="Ng V."/>
            <person name="Clum A."/>
            <person name="Steindorff A."/>
            <person name="Ohm R.A."/>
            <person name="Martin F."/>
            <person name="Silar P."/>
            <person name="Natvig D.O."/>
            <person name="Lalanne C."/>
            <person name="Gautier V."/>
            <person name="Ament-Velasquez S.L."/>
            <person name="Kruys A."/>
            <person name="Hutchinson M.I."/>
            <person name="Powell A.J."/>
            <person name="Barry K."/>
            <person name="Miller A.N."/>
            <person name="Grigoriev I.V."/>
            <person name="Debuchy R."/>
            <person name="Gladieux P."/>
            <person name="Hiltunen Thoren M."/>
            <person name="Johannesson H."/>
        </authorList>
    </citation>
    <scope>NUCLEOTIDE SEQUENCE</scope>
    <source>
        <strain evidence="2">CBS 560.94</strain>
    </source>
</reference>
<keyword evidence="3" id="KW-1185">Reference proteome</keyword>
<sequence length="265" mass="27073">MESRSQKKKRVVALTAISASVAADARSDAVAIWAKANPVRTVSSHNIPLKPDTTSTIGYSVNDARHANGTIIPYGQHLGAVGVSDHRSYPYGHHQAPPPTSHKQDFPATATYASAPNPYGDLTAVGVGSQFADYTAAGHPPVHAMAHEIVGMVPSWSSRKTTPYGGSPSFSFSGTASLPTTSTGADRLLPNPTARTGTSRSSLPYAGGTAMKTSFQPGVSSPPANVAASATAYGGFDGLPASYGSIREVEGENCEGAKASGGGGC</sequence>
<comment type="caution">
    <text evidence="2">The sequence shown here is derived from an EMBL/GenBank/DDBJ whole genome shotgun (WGS) entry which is preliminary data.</text>
</comment>